<dbReference type="GO" id="GO:0016301">
    <property type="term" value="F:kinase activity"/>
    <property type="evidence" value="ECO:0007669"/>
    <property type="project" value="UniProtKB-KW"/>
</dbReference>
<evidence type="ECO:0000256" key="6">
    <source>
        <dbReference type="ARBA" id="ARBA00022679"/>
    </source>
</evidence>
<protein>
    <recommendedName>
        <fullName evidence="3">histidine kinase</fullName>
        <ecNumber evidence="3">2.7.13.3</ecNumber>
    </recommendedName>
</protein>
<keyword evidence="8" id="KW-0547">Nucleotide-binding</keyword>
<evidence type="ECO:0000256" key="5">
    <source>
        <dbReference type="ARBA" id="ARBA00022553"/>
    </source>
</evidence>
<evidence type="ECO:0000256" key="3">
    <source>
        <dbReference type="ARBA" id="ARBA00012438"/>
    </source>
</evidence>
<evidence type="ECO:0000256" key="12">
    <source>
        <dbReference type="ARBA" id="ARBA00023012"/>
    </source>
</evidence>
<keyword evidence="13 14" id="KW-0472">Membrane</keyword>
<feature type="transmembrane region" description="Helical" evidence="14">
    <location>
        <begin position="15"/>
        <end position="36"/>
    </location>
</feature>
<dbReference type="Pfam" id="PF00512">
    <property type="entry name" value="HisKA"/>
    <property type="match status" value="1"/>
</dbReference>
<comment type="subcellular location">
    <subcellularLocation>
        <location evidence="2">Cell membrane</location>
        <topology evidence="2">Multi-pass membrane protein</topology>
    </subcellularLocation>
</comment>
<keyword evidence="17" id="KW-1185">Reference proteome</keyword>
<dbReference type="EC" id="2.7.13.3" evidence="3"/>
<keyword evidence="4" id="KW-1003">Cell membrane</keyword>
<dbReference type="SUPFAM" id="SSF47384">
    <property type="entry name" value="Homodimeric domain of signal transducing histidine kinase"/>
    <property type="match status" value="1"/>
</dbReference>
<proteinExistence type="predicted"/>
<dbReference type="PRINTS" id="PR00344">
    <property type="entry name" value="BCTRLSENSOR"/>
</dbReference>
<dbReference type="EMBL" id="FOXX01000002">
    <property type="protein sequence ID" value="SFQ34414.1"/>
    <property type="molecule type" value="Genomic_DNA"/>
</dbReference>
<evidence type="ECO:0000256" key="7">
    <source>
        <dbReference type="ARBA" id="ARBA00022692"/>
    </source>
</evidence>
<dbReference type="Proteomes" id="UP000182762">
    <property type="component" value="Unassembled WGS sequence"/>
</dbReference>
<dbReference type="InterPro" id="IPR033479">
    <property type="entry name" value="dCache_1"/>
</dbReference>
<reference evidence="16 17" key="1">
    <citation type="submission" date="2016-10" db="EMBL/GenBank/DDBJ databases">
        <authorList>
            <person name="Varghese N."/>
            <person name="Submissions S."/>
        </authorList>
    </citation>
    <scope>NUCLEOTIDE SEQUENCE [LARGE SCALE GENOMIC DNA]</scope>
    <source>
        <strain evidence="16 17">DSM 13796</strain>
    </source>
</reference>
<evidence type="ECO:0000313" key="16">
    <source>
        <dbReference type="EMBL" id="SFQ34414.1"/>
    </source>
</evidence>
<evidence type="ECO:0000259" key="15">
    <source>
        <dbReference type="PROSITE" id="PS50109"/>
    </source>
</evidence>
<feature type="domain" description="Histidine kinase" evidence="15">
    <location>
        <begin position="297"/>
        <end position="503"/>
    </location>
</feature>
<evidence type="ECO:0000256" key="9">
    <source>
        <dbReference type="ARBA" id="ARBA00022777"/>
    </source>
</evidence>
<evidence type="ECO:0000256" key="14">
    <source>
        <dbReference type="SAM" id="Phobius"/>
    </source>
</evidence>
<dbReference type="Pfam" id="PF02518">
    <property type="entry name" value="HATPase_c"/>
    <property type="match status" value="1"/>
</dbReference>
<dbReference type="PANTHER" id="PTHR43065:SF10">
    <property type="entry name" value="PEROXIDE STRESS-ACTIVATED HISTIDINE KINASE MAK3"/>
    <property type="match status" value="1"/>
</dbReference>
<dbReference type="Gene3D" id="1.10.287.130">
    <property type="match status" value="1"/>
</dbReference>
<dbReference type="InterPro" id="IPR003594">
    <property type="entry name" value="HATPase_dom"/>
</dbReference>
<accession>A0A1I5XR35</accession>
<dbReference type="SUPFAM" id="SSF103190">
    <property type="entry name" value="Sensory domain-like"/>
    <property type="match status" value="1"/>
</dbReference>
<keyword evidence="12" id="KW-0902">Two-component regulatory system</keyword>
<evidence type="ECO:0000256" key="13">
    <source>
        <dbReference type="ARBA" id="ARBA00023136"/>
    </source>
</evidence>
<keyword evidence="10" id="KW-0067">ATP-binding</keyword>
<dbReference type="PANTHER" id="PTHR43065">
    <property type="entry name" value="SENSOR HISTIDINE KINASE"/>
    <property type="match status" value="1"/>
</dbReference>
<evidence type="ECO:0000256" key="2">
    <source>
        <dbReference type="ARBA" id="ARBA00004651"/>
    </source>
</evidence>
<dbReference type="SMART" id="SM00387">
    <property type="entry name" value="HATPase_c"/>
    <property type="match status" value="1"/>
</dbReference>
<dbReference type="GeneID" id="93709747"/>
<dbReference type="CDD" id="cd00082">
    <property type="entry name" value="HisKA"/>
    <property type="match status" value="1"/>
</dbReference>
<sequence length="508" mass="57273">MILRSLFSKWRTSHLLLYLVIVLIPSLLISTVATQWRINVLQEQETKQALHIASLHKNYVDRFISEIITSIETMAISSYAEDQSFEQLQTIFERAQQKDARLSGIYYYDVDGNTKFGSNALLQPFNVSDHPFFKELLETRNTTISNAYYEPTTGRYIITIATPLLDDQGEIKAVIAANLRVRYVATVLEELTPDESVKLLDENNKEIFHTGKGLKTEHKTTIDTQLERVPWTVSVATSNVNQGTFGPFFALSFFGSFIVMSVLFLNFRIRMLKRQALQERIQNEAQKLELVGTLAASTAHEIRNPLTGIKGLVALLSEKHKGEQDQFYFSVIQTEIERINEIVSEFLILGKPVVEKQGYYHLQQILSDVTPIIKSEANLHNIEVKTNLPTEPLYVLCTRDHLKQVILNLAKNALDSMQEGGTLTLSLSKRQEVAILHVQDTGTGISKEMLSKIFHPFFTMKDTGTGLGLVVCKRIIEAIDGTIEIDSTVGKGTNVIVTIPIQTKHTES</sequence>
<dbReference type="InterPro" id="IPR004358">
    <property type="entry name" value="Sig_transdc_His_kin-like_C"/>
</dbReference>
<dbReference type="Gene3D" id="3.30.450.20">
    <property type="entry name" value="PAS domain"/>
    <property type="match status" value="2"/>
</dbReference>
<comment type="catalytic activity">
    <reaction evidence="1">
        <text>ATP + protein L-histidine = ADP + protein N-phospho-L-histidine.</text>
        <dbReference type="EC" id="2.7.13.3"/>
    </reaction>
</comment>
<evidence type="ECO:0000256" key="1">
    <source>
        <dbReference type="ARBA" id="ARBA00000085"/>
    </source>
</evidence>
<dbReference type="RefSeq" id="WP_061803482.1">
    <property type="nucleotide sequence ID" value="NZ_FOXX01000002.1"/>
</dbReference>
<name>A0A1I5XR35_9BACI</name>
<dbReference type="CDD" id="cd12914">
    <property type="entry name" value="PDC1_DGC_like"/>
    <property type="match status" value="1"/>
</dbReference>
<dbReference type="InterPro" id="IPR005467">
    <property type="entry name" value="His_kinase_dom"/>
</dbReference>
<keyword evidence="5" id="KW-0597">Phosphoprotein</keyword>
<dbReference type="Pfam" id="PF02743">
    <property type="entry name" value="dCache_1"/>
    <property type="match status" value="1"/>
</dbReference>
<dbReference type="InterPro" id="IPR029151">
    <property type="entry name" value="Sensor-like_sf"/>
</dbReference>
<keyword evidence="6" id="KW-0808">Transferase</keyword>
<keyword evidence="7 14" id="KW-0812">Transmembrane</keyword>
<dbReference type="SMART" id="SM00388">
    <property type="entry name" value="HisKA"/>
    <property type="match status" value="1"/>
</dbReference>
<keyword evidence="9 16" id="KW-0418">Kinase</keyword>
<dbReference type="InterPro" id="IPR003661">
    <property type="entry name" value="HisK_dim/P_dom"/>
</dbReference>
<evidence type="ECO:0000313" key="17">
    <source>
        <dbReference type="Proteomes" id="UP000182762"/>
    </source>
</evidence>
<dbReference type="Gene3D" id="3.30.565.10">
    <property type="entry name" value="Histidine kinase-like ATPase, C-terminal domain"/>
    <property type="match status" value="1"/>
</dbReference>
<dbReference type="InterPro" id="IPR036097">
    <property type="entry name" value="HisK_dim/P_sf"/>
</dbReference>
<gene>
    <name evidence="16" type="ORF">SAMN02745910_01010</name>
</gene>
<dbReference type="PROSITE" id="PS50109">
    <property type="entry name" value="HIS_KIN"/>
    <property type="match status" value="1"/>
</dbReference>
<evidence type="ECO:0000256" key="4">
    <source>
        <dbReference type="ARBA" id="ARBA00022475"/>
    </source>
</evidence>
<evidence type="ECO:0000256" key="11">
    <source>
        <dbReference type="ARBA" id="ARBA00022989"/>
    </source>
</evidence>
<dbReference type="InterPro" id="IPR036890">
    <property type="entry name" value="HATPase_C_sf"/>
</dbReference>
<keyword evidence="11 14" id="KW-1133">Transmembrane helix</keyword>
<evidence type="ECO:0000256" key="8">
    <source>
        <dbReference type="ARBA" id="ARBA00022741"/>
    </source>
</evidence>
<dbReference type="SUPFAM" id="SSF55874">
    <property type="entry name" value="ATPase domain of HSP90 chaperone/DNA topoisomerase II/histidine kinase"/>
    <property type="match status" value="1"/>
</dbReference>
<evidence type="ECO:0000256" key="10">
    <source>
        <dbReference type="ARBA" id="ARBA00022840"/>
    </source>
</evidence>
<organism evidence="16 17">
    <name type="scientific">Priestia endophytica DSM 13796</name>
    <dbReference type="NCBI Taxonomy" id="1121089"/>
    <lineage>
        <taxon>Bacteria</taxon>
        <taxon>Bacillati</taxon>
        <taxon>Bacillota</taxon>
        <taxon>Bacilli</taxon>
        <taxon>Bacillales</taxon>
        <taxon>Bacillaceae</taxon>
        <taxon>Priestia</taxon>
    </lineage>
</organism>
<feature type="transmembrane region" description="Helical" evidence="14">
    <location>
        <begin position="245"/>
        <end position="265"/>
    </location>
</feature>
<comment type="caution">
    <text evidence="16">The sequence shown here is derived from an EMBL/GenBank/DDBJ whole genome shotgun (WGS) entry which is preliminary data.</text>
</comment>